<dbReference type="InterPro" id="IPR013762">
    <property type="entry name" value="Integrase-like_cat_sf"/>
</dbReference>
<dbReference type="AlphaFoldDB" id="A0A5S4U2N4"/>
<evidence type="ECO:0000313" key="2">
    <source>
        <dbReference type="EMBL" id="TYL01505.1"/>
    </source>
</evidence>
<name>A0A5S4U2N4_STRPY</name>
<organism evidence="2 3">
    <name type="scientific">Streptococcus pyogenes</name>
    <dbReference type="NCBI Taxonomy" id="1314"/>
    <lineage>
        <taxon>Bacteria</taxon>
        <taxon>Bacillati</taxon>
        <taxon>Bacillota</taxon>
        <taxon>Bacilli</taxon>
        <taxon>Lactobacillales</taxon>
        <taxon>Streptococcaceae</taxon>
        <taxon>Streptococcus</taxon>
    </lineage>
</organism>
<dbReference type="OrthoDB" id="9803188at2"/>
<dbReference type="Gene3D" id="1.10.443.10">
    <property type="entry name" value="Intergrase catalytic core"/>
    <property type="match status" value="1"/>
</dbReference>
<accession>A0A5S4U2N4</accession>
<dbReference type="Proteomes" id="UP000324058">
    <property type="component" value="Unassembled WGS sequence"/>
</dbReference>
<sequence>MNHKQSANSFPYSKGLPILNAYINKRLKIYGDYHTHLSRHSHISLLAEKGLPPKVVRDRFSHSDPNLRLSIYSHTSVNREELVNNRTASFVLLTLIE</sequence>
<dbReference type="GO" id="GO:0006310">
    <property type="term" value="P:DNA recombination"/>
    <property type="evidence" value="ECO:0007669"/>
    <property type="project" value="UniProtKB-KW"/>
</dbReference>
<evidence type="ECO:0000256" key="1">
    <source>
        <dbReference type="ARBA" id="ARBA00023172"/>
    </source>
</evidence>
<protein>
    <submittedName>
        <fullName evidence="2">Uncharacterized protein</fullName>
    </submittedName>
</protein>
<dbReference type="SUPFAM" id="SSF56349">
    <property type="entry name" value="DNA breaking-rejoining enzymes"/>
    <property type="match status" value="1"/>
</dbReference>
<dbReference type="GO" id="GO:0015074">
    <property type="term" value="P:DNA integration"/>
    <property type="evidence" value="ECO:0007669"/>
    <property type="project" value="InterPro"/>
</dbReference>
<comment type="caution">
    <text evidence="2">The sequence shown here is derived from an EMBL/GenBank/DDBJ whole genome shotgun (WGS) entry which is preliminary data.</text>
</comment>
<proteinExistence type="predicted"/>
<dbReference type="GO" id="GO:0003677">
    <property type="term" value="F:DNA binding"/>
    <property type="evidence" value="ECO:0007669"/>
    <property type="project" value="InterPro"/>
</dbReference>
<gene>
    <name evidence="2" type="ORF">E0F66_01325</name>
</gene>
<dbReference type="EMBL" id="SJLL01000001">
    <property type="protein sequence ID" value="TYL01505.1"/>
    <property type="molecule type" value="Genomic_DNA"/>
</dbReference>
<reference evidence="2 3" key="1">
    <citation type="submission" date="2019-02" db="EMBL/GenBank/DDBJ databases">
        <title>Novel genomic isolates of S. pyogenes and S. dysgalactiae subsp. equisimilis associated to necrotising fasciitis (NSTI).</title>
        <authorList>
            <person name="Barrantes I."/>
        </authorList>
    </citation>
    <scope>NUCLEOTIDE SEQUENCE [LARGE SCALE GENOMIC DNA]</scope>
    <source>
        <strain evidence="2 3">SPY2028</strain>
    </source>
</reference>
<evidence type="ECO:0000313" key="3">
    <source>
        <dbReference type="Proteomes" id="UP000324058"/>
    </source>
</evidence>
<keyword evidence="1" id="KW-0233">DNA recombination</keyword>
<dbReference type="InterPro" id="IPR011010">
    <property type="entry name" value="DNA_brk_join_enz"/>
</dbReference>